<evidence type="ECO:0000256" key="7">
    <source>
        <dbReference type="ARBA" id="ARBA00023136"/>
    </source>
</evidence>
<dbReference type="PANTHER" id="PTHR30576:SF4">
    <property type="entry name" value="UNDECAPRENYL-PHOSPHATE GALACTOSE PHOSPHOTRANSFERASE"/>
    <property type="match status" value="1"/>
</dbReference>
<comment type="subcellular location">
    <subcellularLocation>
        <location evidence="1">Cell membrane</location>
    </subcellularLocation>
</comment>
<dbReference type="InterPro" id="IPR003362">
    <property type="entry name" value="Bact_transf"/>
</dbReference>
<dbReference type="GO" id="GO:0016740">
    <property type="term" value="F:transferase activity"/>
    <property type="evidence" value="ECO:0007669"/>
    <property type="project" value="UniProtKB-KW"/>
</dbReference>
<feature type="domain" description="Bacterial sugar transferase" evidence="10">
    <location>
        <begin position="2"/>
        <end position="193"/>
    </location>
</feature>
<protein>
    <submittedName>
        <fullName evidence="11">Sugar transferase</fullName>
    </submittedName>
</protein>
<evidence type="ECO:0000256" key="5">
    <source>
        <dbReference type="ARBA" id="ARBA00022692"/>
    </source>
</evidence>
<evidence type="ECO:0000256" key="3">
    <source>
        <dbReference type="ARBA" id="ARBA00022475"/>
    </source>
</evidence>
<sequence length="199" mass="22653">MKRPFDLFFAIFMIVATLPVMIMIALAIKIVAPGPVLFRQQRIGQDGLPFTCLKFRTMVVDAKERLAHLLENDPAAREEWEQDQKLRNDPRITRVGAMLRSSSLDELPQLFNILSGHMSVVGPRPIVADEVGRYGIDIRHYYAVRPGLTGLWQTSGRNDTSYEERVRLDVEYVRNVSFARDLSICLKTVPAMVLSRGCY</sequence>
<evidence type="ECO:0000313" key="12">
    <source>
        <dbReference type="Proteomes" id="UP000755104"/>
    </source>
</evidence>
<proteinExistence type="inferred from homology"/>
<reference evidence="11 12" key="1">
    <citation type="submission" date="2021-08" db="EMBL/GenBank/DDBJ databases">
        <title>Comparative Genomics Analysis of the Genus Qipengyuania Reveals Extensive Genetic Diversity and Metabolic Versatility, Including the Description of Fifteen Novel Species.</title>
        <authorList>
            <person name="Liu Y."/>
        </authorList>
    </citation>
    <scope>NUCLEOTIDE SEQUENCE [LARGE SCALE GENOMIC DNA]</scope>
    <source>
        <strain evidence="11 12">6D47A</strain>
    </source>
</reference>
<comment type="similarity">
    <text evidence="2">Belongs to the bacterial sugar transferase family.</text>
</comment>
<feature type="transmembrane region" description="Helical" evidence="9">
    <location>
        <begin position="7"/>
        <end position="32"/>
    </location>
</feature>
<evidence type="ECO:0000256" key="4">
    <source>
        <dbReference type="ARBA" id="ARBA00022679"/>
    </source>
</evidence>
<keyword evidence="12" id="KW-1185">Reference proteome</keyword>
<name>A0ABS7J8S2_9SPHN</name>
<evidence type="ECO:0000256" key="9">
    <source>
        <dbReference type="SAM" id="Phobius"/>
    </source>
</evidence>
<evidence type="ECO:0000313" key="11">
    <source>
        <dbReference type="EMBL" id="MBX7483651.1"/>
    </source>
</evidence>
<keyword evidence="3" id="KW-1003">Cell membrane</keyword>
<dbReference type="EMBL" id="JAIGNO010000011">
    <property type="protein sequence ID" value="MBX7483651.1"/>
    <property type="molecule type" value="Genomic_DNA"/>
</dbReference>
<keyword evidence="6 9" id="KW-1133">Transmembrane helix</keyword>
<comment type="caution">
    <text evidence="11">The sequence shown here is derived from an EMBL/GenBank/DDBJ whole genome shotgun (WGS) entry which is preliminary data.</text>
</comment>
<dbReference type="Proteomes" id="UP000755104">
    <property type="component" value="Unassembled WGS sequence"/>
</dbReference>
<keyword evidence="8" id="KW-0270">Exopolysaccharide synthesis</keyword>
<dbReference type="PANTHER" id="PTHR30576">
    <property type="entry name" value="COLANIC BIOSYNTHESIS UDP-GLUCOSE LIPID CARRIER TRANSFERASE"/>
    <property type="match status" value="1"/>
</dbReference>
<gene>
    <name evidence="11" type="ORF">K3174_14035</name>
</gene>
<keyword evidence="4 11" id="KW-0808">Transferase</keyword>
<evidence type="ECO:0000256" key="1">
    <source>
        <dbReference type="ARBA" id="ARBA00004236"/>
    </source>
</evidence>
<accession>A0ABS7J8S2</accession>
<evidence type="ECO:0000256" key="2">
    <source>
        <dbReference type="ARBA" id="ARBA00006464"/>
    </source>
</evidence>
<evidence type="ECO:0000256" key="6">
    <source>
        <dbReference type="ARBA" id="ARBA00022989"/>
    </source>
</evidence>
<keyword evidence="5 9" id="KW-0812">Transmembrane</keyword>
<keyword evidence="7 9" id="KW-0472">Membrane</keyword>
<organism evidence="11 12">
    <name type="scientific">Qipengyuania qiaonensis</name>
    <dbReference type="NCBI Taxonomy" id="2867240"/>
    <lineage>
        <taxon>Bacteria</taxon>
        <taxon>Pseudomonadati</taxon>
        <taxon>Pseudomonadota</taxon>
        <taxon>Alphaproteobacteria</taxon>
        <taxon>Sphingomonadales</taxon>
        <taxon>Erythrobacteraceae</taxon>
        <taxon>Qipengyuania</taxon>
    </lineage>
</organism>
<evidence type="ECO:0000256" key="8">
    <source>
        <dbReference type="ARBA" id="ARBA00023169"/>
    </source>
</evidence>
<dbReference type="Pfam" id="PF02397">
    <property type="entry name" value="Bac_transf"/>
    <property type="match status" value="1"/>
</dbReference>
<evidence type="ECO:0000259" key="10">
    <source>
        <dbReference type="Pfam" id="PF02397"/>
    </source>
</evidence>